<dbReference type="AlphaFoldDB" id="A0A1L8E3R2"/>
<dbReference type="InterPro" id="IPR000618">
    <property type="entry name" value="Insect_cuticle"/>
</dbReference>
<evidence type="ECO:0000256" key="2">
    <source>
        <dbReference type="PROSITE-ProRule" id="PRU00497"/>
    </source>
</evidence>
<dbReference type="EMBL" id="GFDF01000723">
    <property type="protein sequence ID" value="JAV13361.1"/>
    <property type="molecule type" value="Transcribed_RNA"/>
</dbReference>
<keyword evidence="1 2" id="KW-0193">Cuticle</keyword>
<dbReference type="PANTHER" id="PTHR10380:SF217">
    <property type="entry name" value="CUTICULAR PROTEIN 49AE"/>
    <property type="match status" value="1"/>
</dbReference>
<keyword evidence="3" id="KW-0732">Signal</keyword>
<dbReference type="PRINTS" id="PR00947">
    <property type="entry name" value="CUTICLE"/>
</dbReference>
<dbReference type="InterPro" id="IPR031311">
    <property type="entry name" value="CHIT_BIND_RR_consensus"/>
</dbReference>
<name>A0A1L8E3R2_9DIPT</name>
<evidence type="ECO:0000256" key="1">
    <source>
        <dbReference type="ARBA" id="ARBA00022460"/>
    </source>
</evidence>
<dbReference type="PROSITE" id="PS00233">
    <property type="entry name" value="CHIT_BIND_RR_1"/>
    <property type="match status" value="1"/>
</dbReference>
<proteinExistence type="predicted"/>
<dbReference type="PANTHER" id="PTHR10380">
    <property type="entry name" value="CUTICLE PROTEIN"/>
    <property type="match status" value="1"/>
</dbReference>
<dbReference type="PROSITE" id="PS51155">
    <property type="entry name" value="CHIT_BIND_RR_2"/>
    <property type="match status" value="1"/>
</dbReference>
<evidence type="ECO:0000313" key="4">
    <source>
        <dbReference type="EMBL" id="JAV13361.1"/>
    </source>
</evidence>
<protein>
    <submittedName>
        <fullName evidence="4">Putative endocuticle structural glycoprotein abd-4</fullName>
    </submittedName>
</protein>
<organism evidence="4">
    <name type="scientific">Nyssomyia neivai</name>
    <dbReference type="NCBI Taxonomy" id="330878"/>
    <lineage>
        <taxon>Eukaryota</taxon>
        <taxon>Metazoa</taxon>
        <taxon>Ecdysozoa</taxon>
        <taxon>Arthropoda</taxon>
        <taxon>Hexapoda</taxon>
        <taxon>Insecta</taxon>
        <taxon>Pterygota</taxon>
        <taxon>Neoptera</taxon>
        <taxon>Endopterygota</taxon>
        <taxon>Diptera</taxon>
        <taxon>Nematocera</taxon>
        <taxon>Psychodoidea</taxon>
        <taxon>Psychodidae</taxon>
        <taxon>Nyssomyia</taxon>
    </lineage>
</organism>
<dbReference type="InterPro" id="IPR050468">
    <property type="entry name" value="Cuticle_Struct_Prot"/>
</dbReference>
<sequence length="131" mass="14038">MNLIICSSILLMAVWTLAAPQGPKSEPIAIISQDTNIEPDGSYQYSYETANGIKGQESGTLKRATKPDTSDVIVAQGSVSYTSPEGQLISLVYSADDENGFVPQGDHLPTSPPIPPAIEKALQYIQSKSRK</sequence>
<dbReference type="GO" id="GO:0062129">
    <property type="term" value="C:chitin-based extracellular matrix"/>
    <property type="evidence" value="ECO:0007669"/>
    <property type="project" value="TreeGrafter"/>
</dbReference>
<dbReference type="GO" id="GO:0008010">
    <property type="term" value="F:structural constituent of chitin-based larval cuticle"/>
    <property type="evidence" value="ECO:0007669"/>
    <property type="project" value="TreeGrafter"/>
</dbReference>
<reference evidence="4" key="1">
    <citation type="submission" date="2016-12" db="EMBL/GenBank/DDBJ databases">
        <title>An insight into the sialome and mialome of the sand fly, Nyssomyia neivai.</title>
        <authorList>
            <person name="Sebastian V."/>
            <person name="Goulart T.M."/>
            <person name="Oliveira W."/>
            <person name="Calvo E."/>
            <person name="Oliveira L.F."/>
            <person name="Pinto M.C."/>
            <person name="Rosselino A.M."/>
            <person name="Ribeiro J.M."/>
        </authorList>
    </citation>
    <scope>NUCLEOTIDE SEQUENCE</scope>
</reference>
<feature type="signal peptide" evidence="3">
    <location>
        <begin position="1"/>
        <end position="18"/>
    </location>
</feature>
<dbReference type="Pfam" id="PF00379">
    <property type="entry name" value="Chitin_bind_4"/>
    <property type="match status" value="1"/>
</dbReference>
<feature type="chain" id="PRO_5012792638" evidence="3">
    <location>
        <begin position="19"/>
        <end position="131"/>
    </location>
</feature>
<evidence type="ECO:0000256" key="3">
    <source>
        <dbReference type="SAM" id="SignalP"/>
    </source>
</evidence>
<accession>A0A1L8E3R2</accession>